<keyword evidence="7" id="KW-0812">Transmembrane</keyword>
<organism evidence="9 10">
    <name type="scientific">Blastopirellula marina</name>
    <dbReference type="NCBI Taxonomy" id="124"/>
    <lineage>
        <taxon>Bacteria</taxon>
        <taxon>Pseudomonadati</taxon>
        <taxon>Planctomycetota</taxon>
        <taxon>Planctomycetia</taxon>
        <taxon>Pirellulales</taxon>
        <taxon>Pirellulaceae</taxon>
        <taxon>Blastopirellula</taxon>
    </lineage>
</organism>
<dbReference type="Pfam" id="PF13247">
    <property type="entry name" value="Fer4_11"/>
    <property type="match status" value="1"/>
</dbReference>
<dbReference type="PROSITE" id="PS51379">
    <property type="entry name" value="4FE4S_FER_2"/>
    <property type="match status" value="2"/>
</dbReference>
<keyword evidence="2" id="KW-0004">4Fe-4S</keyword>
<comment type="caution">
    <text evidence="9">The sequence shown here is derived from an EMBL/GenBank/DDBJ whole genome shotgun (WGS) entry which is preliminary data.</text>
</comment>
<evidence type="ECO:0000256" key="2">
    <source>
        <dbReference type="ARBA" id="ARBA00022485"/>
    </source>
</evidence>
<comment type="subcellular location">
    <subcellularLocation>
        <location evidence="1">Cell envelope</location>
    </subcellularLocation>
</comment>
<evidence type="ECO:0000256" key="1">
    <source>
        <dbReference type="ARBA" id="ARBA00004196"/>
    </source>
</evidence>
<dbReference type="InterPro" id="IPR007059">
    <property type="entry name" value="DmsC"/>
</dbReference>
<gene>
    <name evidence="9" type="ORF">C5Y98_07455</name>
</gene>
<dbReference type="PROSITE" id="PS00198">
    <property type="entry name" value="4FE4S_FER_1"/>
    <property type="match status" value="1"/>
</dbReference>
<sequence length="551" mass="58165">MATGSSRSSNLLVSTMAIVQQNTDDISGQGFDLVEMLLAEQRDLSAVERFSQRHDQHAGPLLEPTYLQLIPLTEPGPGEQYAFEVDLDACSGCKACVVACHNMNGLEEAETWRRVGMLQSSVATQPAVQHVTTACHHCVEPGCLQGCPVQAYEKDPVLGIVVHLDDQCIGCKYCTLMCPYDVPKFSETKGIVRKCDMCRNRLAVGEAPACVQSCPNGAIKITIVAQAEVTVQSSAGQFLKDAANPRITQPTTRYVGRNRLNAQMQSAGTQELTVNHAHLPLVALLTLTQAGLGMLIASVVTCLLTGGGMVTAVLATVVTLAGAAAAGAHLGRPLYGFRVFLGLRTSWLSREAVLMPAFVGPLVGYAASFFVPLLLPFQTMLGLAAIGGGLVTIFCSAMIYIVTRRPFWQASLTLGKFGTTIILGTLAAANLQSAISTGTASSIASLALVAVTLVRLVAEYQLLQLHTQELSNPLARSARLMLGPLAPLSWGRIGLWSLGGILLPLAVLATGGVVSVVLASISLAAVIGAELLDRVLYFSAESTPAMPSLPK</sequence>
<evidence type="ECO:0000256" key="4">
    <source>
        <dbReference type="ARBA" id="ARBA00022737"/>
    </source>
</evidence>
<proteinExistence type="predicted"/>
<feature type="domain" description="4Fe-4S ferredoxin-type" evidence="8">
    <location>
        <begin position="159"/>
        <end position="188"/>
    </location>
</feature>
<keyword evidence="5" id="KW-0408">Iron</keyword>
<reference evidence="9 10" key="1">
    <citation type="submission" date="2018-02" db="EMBL/GenBank/DDBJ databases">
        <title>Comparative genomes isolates from brazilian mangrove.</title>
        <authorList>
            <person name="Araujo J.E."/>
            <person name="Taketani R.G."/>
            <person name="Silva M.C.P."/>
            <person name="Loureco M.V."/>
            <person name="Andreote F.D."/>
        </authorList>
    </citation>
    <scope>NUCLEOTIDE SEQUENCE [LARGE SCALE GENOMIC DNA]</scope>
    <source>
        <strain evidence="9 10">NAP PRIS-MGV</strain>
    </source>
</reference>
<name>A0A2S8G0G8_9BACT</name>
<dbReference type="CDD" id="cd16371">
    <property type="entry name" value="DMSOR_beta_like"/>
    <property type="match status" value="1"/>
</dbReference>
<keyword evidence="3" id="KW-0479">Metal-binding</keyword>
<feature type="transmembrane region" description="Helical" evidence="7">
    <location>
        <begin position="281"/>
        <end position="306"/>
    </location>
</feature>
<feature type="transmembrane region" description="Helical" evidence="7">
    <location>
        <begin position="381"/>
        <end position="402"/>
    </location>
</feature>
<dbReference type="EMBL" id="PUIB01000011">
    <property type="protein sequence ID" value="PQO37923.1"/>
    <property type="molecule type" value="Genomic_DNA"/>
</dbReference>
<evidence type="ECO:0000259" key="8">
    <source>
        <dbReference type="PROSITE" id="PS51379"/>
    </source>
</evidence>
<evidence type="ECO:0000256" key="5">
    <source>
        <dbReference type="ARBA" id="ARBA00023004"/>
    </source>
</evidence>
<dbReference type="AlphaFoldDB" id="A0A2S8G0G8"/>
<feature type="transmembrane region" description="Helical" evidence="7">
    <location>
        <begin position="312"/>
        <end position="331"/>
    </location>
</feature>
<dbReference type="PANTHER" id="PTHR43545">
    <property type="entry name" value="FORMATE DEHYDROGENASE, NITRATE-INDUCIBLE, IRON-SULFUR SUBUNIT"/>
    <property type="match status" value="1"/>
</dbReference>
<dbReference type="PANTHER" id="PTHR43545:SF6">
    <property type="entry name" value="FORMATE DEHYDROGENASE, NITRATE-INDUCIBLE, IRON-SULFUR SUBUNIT"/>
    <property type="match status" value="1"/>
</dbReference>
<dbReference type="GO" id="GO:0046872">
    <property type="term" value="F:metal ion binding"/>
    <property type="evidence" value="ECO:0007669"/>
    <property type="project" value="UniProtKB-KW"/>
</dbReference>
<dbReference type="Gene3D" id="3.30.70.20">
    <property type="match status" value="2"/>
</dbReference>
<dbReference type="SUPFAM" id="SSF54862">
    <property type="entry name" value="4Fe-4S ferredoxins"/>
    <property type="match status" value="1"/>
</dbReference>
<keyword evidence="4" id="KW-0677">Repeat</keyword>
<dbReference type="GO" id="GO:0019645">
    <property type="term" value="P:anaerobic electron transport chain"/>
    <property type="evidence" value="ECO:0007669"/>
    <property type="project" value="InterPro"/>
</dbReference>
<dbReference type="GO" id="GO:0016020">
    <property type="term" value="C:membrane"/>
    <property type="evidence" value="ECO:0007669"/>
    <property type="project" value="InterPro"/>
</dbReference>
<dbReference type="InterPro" id="IPR017896">
    <property type="entry name" value="4Fe4S_Fe-S-bd"/>
</dbReference>
<evidence type="ECO:0000313" key="10">
    <source>
        <dbReference type="Proteomes" id="UP000239388"/>
    </source>
</evidence>
<feature type="transmembrane region" description="Helical" evidence="7">
    <location>
        <begin position="501"/>
        <end position="527"/>
    </location>
</feature>
<accession>A0A2S8G0G8</accession>
<dbReference type="Proteomes" id="UP000239388">
    <property type="component" value="Unassembled WGS sequence"/>
</dbReference>
<feature type="transmembrane region" description="Helical" evidence="7">
    <location>
        <begin position="352"/>
        <end position="375"/>
    </location>
</feature>
<dbReference type="Pfam" id="PF04976">
    <property type="entry name" value="DmsC"/>
    <property type="match status" value="1"/>
</dbReference>
<feature type="domain" description="4Fe-4S ferredoxin-type" evidence="8">
    <location>
        <begin position="81"/>
        <end position="111"/>
    </location>
</feature>
<keyword evidence="7" id="KW-0472">Membrane</keyword>
<feature type="transmembrane region" description="Helical" evidence="7">
    <location>
        <begin position="441"/>
        <end position="458"/>
    </location>
</feature>
<dbReference type="GO" id="GO:0051539">
    <property type="term" value="F:4 iron, 4 sulfur cluster binding"/>
    <property type="evidence" value="ECO:0007669"/>
    <property type="project" value="UniProtKB-KW"/>
</dbReference>
<evidence type="ECO:0000256" key="6">
    <source>
        <dbReference type="ARBA" id="ARBA00023014"/>
    </source>
</evidence>
<evidence type="ECO:0000313" key="9">
    <source>
        <dbReference type="EMBL" id="PQO37923.1"/>
    </source>
</evidence>
<keyword evidence="7" id="KW-1133">Transmembrane helix</keyword>
<dbReference type="InterPro" id="IPR051555">
    <property type="entry name" value="FDH_Electron_Transfer_Unit"/>
</dbReference>
<evidence type="ECO:0000256" key="3">
    <source>
        <dbReference type="ARBA" id="ARBA00022723"/>
    </source>
</evidence>
<feature type="transmembrane region" description="Helical" evidence="7">
    <location>
        <begin position="414"/>
        <end position="435"/>
    </location>
</feature>
<evidence type="ECO:0000256" key="7">
    <source>
        <dbReference type="SAM" id="Phobius"/>
    </source>
</evidence>
<keyword evidence="6" id="KW-0411">Iron-sulfur</keyword>
<dbReference type="InterPro" id="IPR017900">
    <property type="entry name" value="4Fe4S_Fe_S_CS"/>
</dbReference>
<protein>
    <submittedName>
        <fullName evidence="9">Molybdopterin oxidoreductase</fullName>
    </submittedName>
</protein>
<dbReference type="GO" id="GO:0030313">
    <property type="term" value="C:cell envelope"/>
    <property type="evidence" value="ECO:0007669"/>
    <property type="project" value="UniProtKB-SubCell"/>
</dbReference>